<proteinExistence type="predicted"/>
<dbReference type="EMBL" id="KZ821218">
    <property type="protein sequence ID" value="PYH50000.1"/>
    <property type="molecule type" value="Genomic_DNA"/>
</dbReference>
<dbReference type="GeneID" id="37071624"/>
<keyword evidence="2" id="KW-1185">Reference proteome</keyword>
<organism evidence="1 2">
    <name type="scientific">Aspergillus saccharolyticus JOP 1030-1</name>
    <dbReference type="NCBI Taxonomy" id="1450539"/>
    <lineage>
        <taxon>Eukaryota</taxon>
        <taxon>Fungi</taxon>
        <taxon>Dikarya</taxon>
        <taxon>Ascomycota</taxon>
        <taxon>Pezizomycotina</taxon>
        <taxon>Eurotiomycetes</taxon>
        <taxon>Eurotiomycetidae</taxon>
        <taxon>Eurotiales</taxon>
        <taxon>Aspergillaceae</taxon>
        <taxon>Aspergillus</taxon>
        <taxon>Aspergillus subgen. Circumdati</taxon>
    </lineage>
</organism>
<dbReference type="RefSeq" id="XP_025435982.1">
    <property type="nucleotide sequence ID" value="XM_025570396.1"/>
</dbReference>
<accession>A0A319A0F5</accession>
<gene>
    <name evidence="1" type="ORF">BP01DRAFT_12101</name>
</gene>
<evidence type="ECO:0000313" key="2">
    <source>
        <dbReference type="Proteomes" id="UP000248349"/>
    </source>
</evidence>
<protein>
    <submittedName>
        <fullName evidence="1">Uncharacterized protein</fullName>
    </submittedName>
</protein>
<sequence length="56" mass="6202">MAEHSPYLSDWKYSVEYETKPRVHQYLAGEADNAGTVGVSAQMEAMNQSLTKINGP</sequence>
<name>A0A319A0F5_9EURO</name>
<evidence type="ECO:0000313" key="1">
    <source>
        <dbReference type="EMBL" id="PYH50000.1"/>
    </source>
</evidence>
<reference evidence="1 2" key="1">
    <citation type="submission" date="2016-12" db="EMBL/GenBank/DDBJ databases">
        <title>The genomes of Aspergillus section Nigri reveals drivers in fungal speciation.</title>
        <authorList>
            <consortium name="DOE Joint Genome Institute"/>
            <person name="Vesth T.C."/>
            <person name="Nybo J."/>
            <person name="Theobald S."/>
            <person name="Brandl J."/>
            <person name="Frisvad J.C."/>
            <person name="Nielsen K.F."/>
            <person name="Lyhne E.K."/>
            <person name="Kogle M.E."/>
            <person name="Kuo A."/>
            <person name="Riley R."/>
            <person name="Clum A."/>
            <person name="Nolan M."/>
            <person name="Lipzen A."/>
            <person name="Salamov A."/>
            <person name="Henrissat B."/>
            <person name="Wiebenga A."/>
            <person name="De Vries R.P."/>
            <person name="Grigoriev I.V."/>
            <person name="Mortensen U.H."/>
            <person name="Andersen M.R."/>
            <person name="Baker S.E."/>
        </authorList>
    </citation>
    <scope>NUCLEOTIDE SEQUENCE [LARGE SCALE GENOMIC DNA]</scope>
    <source>
        <strain evidence="1 2">JOP 1030-1</strain>
    </source>
</reference>
<dbReference type="Proteomes" id="UP000248349">
    <property type="component" value="Unassembled WGS sequence"/>
</dbReference>
<dbReference type="AlphaFoldDB" id="A0A319A0F5"/>